<keyword evidence="2" id="KW-0067">ATP-binding</keyword>
<evidence type="ECO:0000256" key="2">
    <source>
        <dbReference type="ARBA" id="ARBA00022840"/>
    </source>
</evidence>
<dbReference type="AlphaFoldDB" id="A0A231GYT8"/>
<dbReference type="Proteomes" id="UP000215506">
    <property type="component" value="Unassembled WGS sequence"/>
</dbReference>
<comment type="caution">
    <text evidence="5">The sequence shown here is derived from an EMBL/GenBank/DDBJ whole genome shotgun (WGS) entry which is preliminary data.</text>
</comment>
<dbReference type="InterPro" id="IPR000432">
    <property type="entry name" value="DNA_mismatch_repair_MutS_C"/>
</dbReference>
<dbReference type="InterPro" id="IPR045076">
    <property type="entry name" value="MutS"/>
</dbReference>
<feature type="domain" description="DNA mismatch repair proteins mutS family" evidence="4">
    <location>
        <begin position="325"/>
        <end position="506"/>
    </location>
</feature>
<dbReference type="InterPro" id="IPR027417">
    <property type="entry name" value="P-loop_NTPase"/>
</dbReference>
<dbReference type="GO" id="GO:0005829">
    <property type="term" value="C:cytosol"/>
    <property type="evidence" value="ECO:0007669"/>
    <property type="project" value="TreeGrafter"/>
</dbReference>
<dbReference type="RefSeq" id="WP_094027468.1">
    <property type="nucleotide sequence ID" value="NZ_NGAF01000018.1"/>
</dbReference>
<protein>
    <submittedName>
        <fullName evidence="5">DNA mismatch repair protein MutS</fullName>
    </submittedName>
</protein>
<sequence>MPTVSVLWPVPAEHVASVEVGADALTDLEIAPLIAAIVGDTDDHDLTALLHRPVRDPDTVRFRQEVFTDLDHGETHSAAEEFVIAMWRVRRRLRVAGELYHPHQRHRLHLDAAADYVTAVTALHTAAARLPLRSRALRRWRTYLDTYCASSDLRTLADDIDTAHAALAQVRYRLRIVDRTLEVSAAHPAPDYTATVTHLLARFGAPHRHDPRPRPQWPDMNQTEEHILDRVAAHYPAPFARLAEFATRHRDFIAPEVADFDRGMQFYLRYRRFAHRAAGTGRSVCLPEIAAPGEPIHADRAYDLALALRSPNPVVCNDFQLDGPQRLAVVTGPNQGGKTTFARTIGQLVYFAALGGPVPAHTARLPLPDRIHTHFERAEHAGAPDGRLLTELRSMREILRTASADTLIVLNESFSTTTTCDGVRIAGEVLAHIVRRGAWGVWVSFFDDLAEAGPEVVSMVALTDPHDRAHRSYRIVRRPADGHAYATELADRFGLGYDAVAARLAR</sequence>
<dbReference type="GO" id="GO:0006298">
    <property type="term" value="P:mismatch repair"/>
    <property type="evidence" value="ECO:0007669"/>
    <property type="project" value="InterPro"/>
</dbReference>
<keyword evidence="6" id="KW-1185">Reference proteome</keyword>
<keyword evidence="1" id="KW-0547">Nucleotide-binding</keyword>
<dbReference type="GO" id="GO:0140664">
    <property type="term" value="F:ATP-dependent DNA damage sensor activity"/>
    <property type="evidence" value="ECO:0007669"/>
    <property type="project" value="InterPro"/>
</dbReference>
<dbReference type="PANTHER" id="PTHR11361">
    <property type="entry name" value="DNA MISMATCH REPAIR PROTEIN MUTS FAMILY MEMBER"/>
    <property type="match status" value="1"/>
</dbReference>
<evidence type="ECO:0000256" key="1">
    <source>
        <dbReference type="ARBA" id="ARBA00022741"/>
    </source>
</evidence>
<evidence type="ECO:0000259" key="4">
    <source>
        <dbReference type="SMART" id="SM00534"/>
    </source>
</evidence>
<organism evidence="5 6">
    <name type="scientific">Nocardia cerradoensis</name>
    <dbReference type="NCBI Taxonomy" id="85688"/>
    <lineage>
        <taxon>Bacteria</taxon>
        <taxon>Bacillati</taxon>
        <taxon>Actinomycetota</taxon>
        <taxon>Actinomycetes</taxon>
        <taxon>Mycobacteriales</taxon>
        <taxon>Nocardiaceae</taxon>
        <taxon>Nocardia</taxon>
    </lineage>
</organism>
<dbReference type="Gene3D" id="3.40.50.300">
    <property type="entry name" value="P-loop containing nucleotide triphosphate hydrolases"/>
    <property type="match status" value="1"/>
</dbReference>
<dbReference type="SUPFAM" id="SSF52540">
    <property type="entry name" value="P-loop containing nucleoside triphosphate hydrolases"/>
    <property type="match status" value="1"/>
</dbReference>
<dbReference type="PANTHER" id="PTHR11361:SF34">
    <property type="entry name" value="DNA MISMATCH REPAIR PROTEIN MSH1, MITOCHONDRIAL"/>
    <property type="match status" value="1"/>
</dbReference>
<keyword evidence="3" id="KW-0238">DNA-binding</keyword>
<proteinExistence type="predicted"/>
<name>A0A231GYT8_9NOCA</name>
<dbReference type="EMBL" id="NGAF01000018">
    <property type="protein sequence ID" value="OXR41691.1"/>
    <property type="molecule type" value="Genomic_DNA"/>
</dbReference>
<dbReference type="GO" id="GO:0030983">
    <property type="term" value="F:mismatched DNA binding"/>
    <property type="evidence" value="ECO:0007669"/>
    <property type="project" value="InterPro"/>
</dbReference>
<evidence type="ECO:0000313" key="5">
    <source>
        <dbReference type="EMBL" id="OXR41691.1"/>
    </source>
</evidence>
<gene>
    <name evidence="5" type="primary">mutS</name>
    <name evidence="5" type="ORF">B7C42_06332</name>
</gene>
<dbReference type="SMART" id="SM00534">
    <property type="entry name" value="MUTSac"/>
    <property type="match status" value="1"/>
</dbReference>
<accession>A0A231GYT8</accession>
<dbReference type="GO" id="GO:0005524">
    <property type="term" value="F:ATP binding"/>
    <property type="evidence" value="ECO:0007669"/>
    <property type="project" value="UniProtKB-KW"/>
</dbReference>
<evidence type="ECO:0000256" key="3">
    <source>
        <dbReference type="ARBA" id="ARBA00023125"/>
    </source>
</evidence>
<evidence type="ECO:0000313" key="6">
    <source>
        <dbReference type="Proteomes" id="UP000215506"/>
    </source>
</evidence>
<reference evidence="5 6" key="1">
    <citation type="submission" date="2017-07" db="EMBL/GenBank/DDBJ databases">
        <title>First draft Genome Sequence of Nocardia cerradoensis isolated from human infection.</title>
        <authorList>
            <person name="Carrasco G."/>
        </authorList>
    </citation>
    <scope>NUCLEOTIDE SEQUENCE [LARGE SCALE GENOMIC DNA]</scope>
    <source>
        <strain evidence="5 6">CNM20130759</strain>
    </source>
</reference>
<dbReference type="Pfam" id="PF00488">
    <property type="entry name" value="MutS_V"/>
    <property type="match status" value="1"/>
</dbReference>